<dbReference type="SUPFAM" id="SSF52540">
    <property type="entry name" value="P-loop containing nucleoside triphosphate hydrolases"/>
    <property type="match status" value="2"/>
</dbReference>
<dbReference type="Proteomes" id="UP000006056">
    <property type="component" value="Chromosome"/>
</dbReference>
<dbReference type="eggNOG" id="COG1061">
    <property type="taxonomic scope" value="Bacteria"/>
</dbReference>
<accession>I3ZJA3</accession>
<dbReference type="InterPro" id="IPR001650">
    <property type="entry name" value="Helicase_C-like"/>
</dbReference>
<dbReference type="RefSeq" id="WP_014786585.1">
    <property type="nucleotide sequence ID" value="NC_018014.1"/>
</dbReference>
<dbReference type="NCBIfam" id="NF038325">
    <property type="entry name" value="DISARM_DrmAS"/>
    <property type="match status" value="1"/>
</dbReference>
<keyword evidence="3" id="KW-0067">ATP-binding</keyword>
<keyword evidence="3" id="KW-0547">Nucleotide-binding</keyword>
<name>I3ZJA3_TERRK</name>
<sequence length="1129" mass="125076">MAAETTSAQVRSKLVEALKLDLVGPETGLGNEVEVLPQSPSRWYLTGFLAPLDAPPEQRSDAEADDDLDSSGEPGGDDDSEPEPSAAAKQKYLPSSIGVSVLLPKEAKTLSVRVAWGDYKLKTSAPGSEEWTREPREETLTLELADKLEHPIEKRVAKSGDKHGGLSIAMTILPVGTFGAEAGLNEGAKTISVFLVNRRTPKGDEIRDEAFAFQSELHLKADQPFLERPNTRGLLSDDWDENVADLQYRDVGEYAVGHNVAAAGNPREVRTCWIPEAQVERVAPANIEGVALGMDELGSLLDGAEARTKLMPLVVHYREWIEAQRAKVPTSPPRRAVTGKNLLDHASVAADRIEGGISLLADAECLKAFRLANQAMATAARRRFGPMQNMTVESVKPPQWRPFQIAFLLMNLPGIAEPENKDRRTVDLLFFPTGGGKTEAYLGLAAFSLILRRLRNPGITGAGLCVLMRYTLRLLTLDQLSRAATLICALELLREADTTLGDWPFEIGLWVGRAATPNEMGSKDRDHPETARRRTIAFWNDSSKPSPVPLEECPWCGTKFQKESFRLTANGRVNRDYPENLQIGCVNRDCDFTRDRPLPIVAVDEPMYRRLPCFVIATVDKFAGMPWTGKIAGFFGRVQRHDKSGFYGPMEPTKGNFLPGGHLLPPDLIIQDELHLISGPLGTMVGLYETALEELAVRGSVRPKIVASTATVRRADSQIQALFNRDQVDIFPPPGPDRRDSFFASTLKPEEGKTDTNPRLYVGIAAQGRSPKVAMLRVYLALLGAGQLSYQDLRKTSPNPADPYMTLVGYFNALRELGGARRLIEDEIRNRLERYGSRKRVGEAVGLFADREIAYEPVELTSRVDTSKVSEAKRKLGLSFEERNHADVAIATNMISVGLDITRLGLMVVFGQPKTSAEYIQASSRVGRDPSRPGLVVTLLNVHKPRDRSHYERFCAYHETFYRSVEATSVTPFSPRALDRGLAASLVALSRLGLELMTPPQGAMEVQNQRHALESVVQKFADRAFNHNKLSAADRERLRQTVRQRCGDLLDEWVKVVQDQKQVGAGLQYNPHEHGAGVPLLQDFLDPSLKNLPVGNWKMKFRANRSLRNVEPNVNMWVRSLEGFDLDED</sequence>
<protein>
    <submittedName>
        <fullName evidence="3">Helicase family protein with metal-binding cysteine cluster</fullName>
    </submittedName>
</protein>
<dbReference type="PROSITE" id="PS51194">
    <property type="entry name" value="HELICASE_CTER"/>
    <property type="match status" value="1"/>
</dbReference>
<dbReference type="GO" id="GO:0004386">
    <property type="term" value="F:helicase activity"/>
    <property type="evidence" value="ECO:0007669"/>
    <property type="project" value="UniProtKB-KW"/>
</dbReference>
<evidence type="ECO:0000259" key="2">
    <source>
        <dbReference type="PROSITE" id="PS51194"/>
    </source>
</evidence>
<dbReference type="InterPro" id="IPR027417">
    <property type="entry name" value="P-loop_NTPase"/>
</dbReference>
<dbReference type="OrthoDB" id="101507at2"/>
<reference evidence="3 4" key="1">
    <citation type="submission" date="2012-06" db="EMBL/GenBank/DDBJ databases">
        <title>Complete genome of Terriglobus roseus DSM 18391.</title>
        <authorList>
            <consortium name="US DOE Joint Genome Institute (JGI-PGF)"/>
            <person name="Lucas S."/>
            <person name="Copeland A."/>
            <person name="Lapidus A."/>
            <person name="Glavina del Rio T."/>
            <person name="Dalin E."/>
            <person name="Tice H."/>
            <person name="Bruce D."/>
            <person name="Goodwin L."/>
            <person name="Pitluck S."/>
            <person name="Peters L."/>
            <person name="Mikhailova N."/>
            <person name="Munk A.C.C."/>
            <person name="Kyrpides N."/>
            <person name="Mavromatis K."/>
            <person name="Ivanova N."/>
            <person name="Brettin T."/>
            <person name="Detter J.C."/>
            <person name="Han C."/>
            <person name="Larimer F."/>
            <person name="Land M."/>
            <person name="Hauser L."/>
            <person name="Markowitz V."/>
            <person name="Cheng J.-F."/>
            <person name="Hugenholtz P."/>
            <person name="Woyke T."/>
            <person name="Wu D."/>
            <person name="Brambilla E."/>
            <person name="Klenk H.-P."/>
            <person name="Eisen J.A."/>
        </authorList>
    </citation>
    <scope>NUCLEOTIDE SEQUENCE [LARGE SCALE GENOMIC DNA]</scope>
    <source>
        <strain evidence="4">DSM 18391 / NRRL B-41598 / KBS 63</strain>
    </source>
</reference>
<keyword evidence="4" id="KW-1185">Reference proteome</keyword>
<dbReference type="HOGENOM" id="CLU_004880_0_0_0"/>
<keyword evidence="3" id="KW-0378">Hydrolase</keyword>
<gene>
    <name evidence="3" type="ordered locus">Terro_3090</name>
</gene>
<organism evidence="3 4">
    <name type="scientific">Terriglobus roseus (strain DSM 18391 / NRRL B-41598 / KBS 63)</name>
    <dbReference type="NCBI Taxonomy" id="926566"/>
    <lineage>
        <taxon>Bacteria</taxon>
        <taxon>Pseudomonadati</taxon>
        <taxon>Acidobacteriota</taxon>
        <taxon>Terriglobia</taxon>
        <taxon>Terriglobales</taxon>
        <taxon>Acidobacteriaceae</taxon>
        <taxon>Terriglobus</taxon>
    </lineage>
</organism>
<evidence type="ECO:0000313" key="4">
    <source>
        <dbReference type="Proteomes" id="UP000006056"/>
    </source>
</evidence>
<feature type="region of interest" description="Disordered" evidence="1">
    <location>
        <begin position="47"/>
        <end position="91"/>
    </location>
</feature>
<dbReference type="Gene3D" id="3.40.50.300">
    <property type="entry name" value="P-loop containing nucleotide triphosphate hydrolases"/>
    <property type="match status" value="1"/>
</dbReference>
<dbReference type="AlphaFoldDB" id="I3ZJA3"/>
<feature type="compositionally biased region" description="Acidic residues" evidence="1">
    <location>
        <begin position="63"/>
        <end position="82"/>
    </location>
</feature>
<feature type="domain" description="Helicase C-terminal" evidence="2">
    <location>
        <begin position="806"/>
        <end position="979"/>
    </location>
</feature>
<proteinExistence type="predicted"/>
<keyword evidence="3" id="KW-0347">Helicase</keyword>
<evidence type="ECO:0000256" key="1">
    <source>
        <dbReference type="SAM" id="MobiDB-lite"/>
    </source>
</evidence>
<dbReference type="EMBL" id="CP003379">
    <property type="protein sequence ID" value="AFL89321.1"/>
    <property type="molecule type" value="Genomic_DNA"/>
</dbReference>
<dbReference type="Pfam" id="PF00271">
    <property type="entry name" value="Helicase_C"/>
    <property type="match status" value="1"/>
</dbReference>
<dbReference type="KEGG" id="trs:Terro_3090"/>
<dbReference type="STRING" id="926566.Terro_3090"/>
<dbReference type="CDD" id="cd18785">
    <property type="entry name" value="SF2_C"/>
    <property type="match status" value="1"/>
</dbReference>
<dbReference type="PATRIC" id="fig|926566.3.peg.3059"/>
<evidence type="ECO:0000313" key="3">
    <source>
        <dbReference type="EMBL" id="AFL89321.1"/>
    </source>
</evidence>